<comment type="caution">
    <text evidence="2">The sequence shown here is derived from an EMBL/GenBank/DDBJ whole genome shotgun (WGS) entry which is preliminary data.</text>
</comment>
<reference evidence="2 3" key="1">
    <citation type="submission" date="2020-09" db="EMBL/GenBank/DDBJ databases">
        <title>De no assembly of potato wild relative species, Solanum commersonii.</title>
        <authorList>
            <person name="Cho K."/>
        </authorList>
    </citation>
    <scope>NUCLEOTIDE SEQUENCE [LARGE SCALE GENOMIC DNA]</scope>
    <source>
        <strain evidence="2">LZ3.2</strain>
        <tissue evidence="2">Leaf</tissue>
    </source>
</reference>
<evidence type="ECO:0000313" key="3">
    <source>
        <dbReference type="Proteomes" id="UP000824120"/>
    </source>
</evidence>
<proteinExistence type="predicted"/>
<evidence type="ECO:0000313" key="2">
    <source>
        <dbReference type="EMBL" id="KAG5632846.1"/>
    </source>
</evidence>
<keyword evidence="3" id="KW-1185">Reference proteome</keyword>
<evidence type="ECO:0000256" key="1">
    <source>
        <dbReference type="SAM" id="MobiDB-lite"/>
    </source>
</evidence>
<dbReference type="PANTHER" id="PTHR33233">
    <property type="entry name" value="ENDONUCLEASE/EXONUCLEASE/PHOSPHATASE"/>
    <property type="match status" value="1"/>
</dbReference>
<accession>A0A9J6B829</accession>
<protein>
    <recommendedName>
        <fullName evidence="4">DUF4283 domain-containing protein</fullName>
    </recommendedName>
</protein>
<dbReference type="EMBL" id="JACXVP010000001">
    <property type="protein sequence ID" value="KAG5632846.1"/>
    <property type="molecule type" value="Genomic_DNA"/>
</dbReference>
<dbReference type="PANTHER" id="PTHR33233:SF17">
    <property type="entry name" value="DUF4283 DOMAIN-CONTAINING PROTEIN"/>
    <property type="match status" value="1"/>
</dbReference>
<sequence>MESSSNLSGVFEEDELNTTMRSHPKRSREVLKSMQQQLNEDLNMSNEVQSGQVSGKGKQQKWENLFYQKSIGDTWYITKNWGNIGQPDLYLHEDGYYIMKFQNMEDMQEEFLTEIPLWFSFPNLPMNCWSCNSLSRIASAIGKPIYADECTTKQSTISYARMLIETNVTKPLLEEITVHNPNGRQFVQEVWFDWWP</sequence>
<feature type="region of interest" description="Disordered" evidence="1">
    <location>
        <begin position="1"/>
        <end position="33"/>
    </location>
</feature>
<dbReference type="AlphaFoldDB" id="A0A9J6B829"/>
<name>A0A9J6B829_SOLCO</name>
<dbReference type="OrthoDB" id="1939300at2759"/>
<organism evidence="2 3">
    <name type="scientific">Solanum commersonii</name>
    <name type="common">Commerson's wild potato</name>
    <name type="synonym">Commerson's nightshade</name>
    <dbReference type="NCBI Taxonomy" id="4109"/>
    <lineage>
        <taxon>Eukaryota</taxon>
        <taxon>Viridiplantae</taxon>
        <taxon>Streptophyta</taxon>
        <taxon>Embryophyta</taxon>
        <taxon>Tracheophyta</taxon>
        <taxon>Spermatophyta</taxon>
        <taxon>Magnoliopsida</taxon>
        <taxon>eudicotyledons</taxon>
        <taxon>Gunneridae</taxon>
        <taxon>Pentapetalae</taxon>
        <taxon>asterids</taxon>
        <taxon>lamiids</taxon>
        <taxon>Solanales</taxon>
        <taxon>Solanaceae</taxon>
        <taxon>Solanoideae</taxon>
        <taxon>Solaneae</taxon>
        <taxon>Solanum</taxon>
    </lineage>
</organism>
<evidence type="ECO:0008006" key="4">
    <source>
        <dbReference type="Google" id="ProtNLM"/>
    </source>
</evidence>
<dbReference type="Proteomes" id="UP000824120">
    <property type="component" value="Chromosome 1"/>
</dbReference>
<gene>
    <name evidence="2" type="ORF">H5410_004563</name>
</gene>